<dbReference type="InterPro" id="IPR027359">
    <property type="entry name" value="Volt_channel_dom_sf"/>
</dbReference>
<keyword evidence="9" id="KW-1185">Reference proteome</keyword>
<dbReference type="GO" id="GO:0016020">
    <property type="term" value="C:membrane"/>
    <property type="evidence" value="ECO:0007669"/>
    <property type="project" value="UniProtKB-SubCell"/>
</dbReference>
<dbReference type="EMBL" id="VJMH01006423">
    <property type="protein sequence ID" value="KAF0689662.1"/>
    <property type="molecule type" value="Genomic_DNA"/>
</dbReference>
<feature type="transmembrane region" description="Helical" evidence="5">
    <location>
        <begin position="27"/>
        <end position="45"/>
    </location>
</feature>
<name>A0A485LD79_9STRA</name>
<protein>
    <submittedName>
        <fullName evidence="8">Aste57867_18899 protein</fullName>
    </submittedName>
</protein>
<keyword evidence="4 5" id="KW-0472">Membrane</keyword>
<comment type="subcellular location">
    <subcellularLocation>
        <location evidence="1">Membrane</location>
        <topology evidence="1">Multi-pass membrane protein</topology>
    </subcellularLocation>
</comment>
<dbReference type="SUPFAM" id="SSF81324">
    <property type="entry name" value="Voltage-gated potassium channels"/>
    <property type="match status" value="1"/>
</dbReference>
<dbReference type="AlphaFoldDB" id="A0A485LD79"/>
<evidence type="ECO:0000256" key="3">
    <source>
        <dbReference type="ARBA" id="ARBA00022989"/>
    </source>
</evidence>
<evidence type="ECO:0000256" key="1">
    <source>
        <dbReference type="ARBA" id="ARBA00004141"/>
    </source>
</evidence>
<evidence type="ECO:0000313" key="9">
    <source>
        <dbReference type="Proteomes" id="UP000332933"/>
    </source>
</evidence>
<dbReference type="EMBL" id="CAADRA010006444">
    <property type="protein sequence ID" value="VFT95631.1"/>
    <property type="molecule type" value="Genomic_DNA"/>
</dbReference>
<organism evidence="8 9">
    <name type="scientific">Aphanomyces stellatus</name>
    <dbReference type="NCBI Taxonomy" id="120398"/>
    <lineage>
        <taxon>Eukaryota</taxon>
        <taxon>Sar</taxon>
        <taxon>Stramenopiles</taxon>
        <taxon>Oomycota</taxon>
        <taxon>Saprolegniomycetes</taxon>
        <taxon>Saprolegniales</taxon>
        <taxon>Verrucalvaceae</taxon>
        <taxon>Aphanomyces</taxon>
    </lineage>
</organism>
<dbReference type="OrthoDB" id="429183at2759"/>
<evidence type="ECO:0000313" key="7">
    <source>
        <dbReference type="EMBL" id="KAF0689662.1"/>
    </source>
</evidence>
<evidence type="ECO:0000313" key="8">
    <source>
        <dbReference type="EMBL" id="VFT95631.1"/>
    </source>
</evidence>
<dbReference type="Pfam" id="PF00520">
    <property type="entry name" value="Ion_trans"/>
    <property type="match status" value="1"/>
</dbReference>
<dbReference type="GO" id="GO:0005216">
    <property type="term" value="F:monoatomic ion channel activity"/>
    <property type="evidence" value="ECO:0007669"/>
    <property type="project" value="InterPro"/>
</dbReference>
<dbReference type="Gene3D" id="1.20.120.350">
    <property type="entry name" value="Voltage-gated potassium channels. Chain C"/>
    <property type="match status" value="1"/>
</dbReference>
<proteinExistence type="predicted"/>
<evidence type="ECO:0000256" key="4">
    <source>
        <dbReference type="ARBA" id="ARBA00023136"/>
    </source>
</evidence>
<evidence type="ECO:0000256" key="5">
    <source>
        <dbReference type="SAM" id="Phobius"/>
    </source>
</evidence>
<dbReference type="PANTHER" id="PTHR38483">
    <property type="entry name" value="CHROMOSOME 1, WHOLE GENOME SHOTGUN SEQUENCE"/>
    <property type="match status" value="1"/>
</dbReference>
<reference evidence="7" key="2">
    <citation type="submission" date="2019-06" db="EMBL/GenBank/DDBJ databases">
        <title>Genomics analysis of Aphanomyces spp. identifies a new class of oomycete effector associated with host adaptation.</title>
        <authorList>
            <person name="Gaulin E."/>
        </authorList>
    </citation>
    <scope>NUCLEOTIDE SEQUENCE</scope>
    <source>
        <strain evidence="7">CBS 578.67</strain>
    </source>
</reference>
<evidence type="ECO:0000256" key="2">
    <source>
        <dbReference type="ARBA" id="ARBA00022692"/>
    </source>
</evidence>
<dbReference type="InterPro" id="IPR005821">
    <property type="entry name" value="Ion_trans_dom"/>
</dbReference>
<accession>A0A485LD79</accession>
<gene>
    <name evidence="8" type="primary">Aste57867_18899</name>
    <name evidence="7" type="ORF">As57867_018835</name>
    <name evidence="8" type="ORF">ASTE57867_18899</name>
</gene>
<dbReference type="PANTHER" id="PTHR38483:SF1">
    <property type="entry name" value="ION TRANSPORT DOMAIN-CONTAINING PROTEIN"/>
    <property type="match status" value="1"/>
</dbReference>
<feature type="transmembrane region" description="Helical" evidence="5">
    <location>
        <begin position="57"/>
        <end position="77"/>
    </location>
</feature>
<reference evidence="8 9" key="1">
    <citation type="submission" date="2019-03" db="EMBL/GenBank/DDBJ databases">
        <authorList>
            <person name="Gaulin E."/>
            <person name="Dumas B."/>
        </authorList>
    </citation>
    <scope>NUCLEOTIDE SEQUENCE [LARGE SCALE GENOMIC DNA]</scope>
    <source>
        <strain evidence="8">CBS 568.67</strain>
    </source>
</reference>
<feature type="domain" description="Ion transport" evidence="6">
    <location>
        <begin position="23"/>
        <end position="112"/>
    </location>
</feature>
<dbReference type="Proteomes" id="UP000332933">
    <property type="component" value="Unassembled WGS sequence"/>
</dbReference>
<keyword evidence="3 5" id="KW-1133">Transmembrane helix</keyword>
<evidence type="ECO:0000259" key="6">
    <source>
        <dbReference type="Pfam" id="PF00520"/>
    </source>
</evidence>
<keyword evidence="2 5" id="KW-0812">Transmembrane</keyword>
<sequence>MKRPHMPCSEYAMVVASRLYFSAFYRLVYLVMIASSIACVAWTVLNHWRTPTSNVFISLEILLCSMLVVEVIIRMLALKRKFWTRWSNLFDVAATVLSIVSVALYFQQEGVVEELEEVAADFMMMFRNANQYMRLAVFLKNRKVLMSKKSADVSGIDFDELDEEQASMLATIDHFDDEDDSENLPVDEATIVVDDDIESPPAEVASAAAEESYDDILL</sequence>